<keyword evidence="1" id="KW-1133">Transmembrane helix</keyword>
<keyword evidence="1" id="KW-0812">Transmembrane</keyword>
<dbReference type="VEuPathDB" id="FungiDB:CNAG_03797"/>
<dbReference type="GeneID" id="23887262"/>
<protein>
    <submittedName>
        <fullName evidence="2">Uncharacterized protein</fullName>
    </submittedName>
</protein>
<dbReference type="HOGENOM" id="CLU_091754_0_0_1"/>
<name>J9VL19_CRYN9</name>
<dbReference type="EMBL" id="CP003821">
    <property type="protein sequence ID" value="AFR93304.1"/>
    <property type="molecule type" value="Genomic_DNA"/>
</dbReference>
<dbReference type="KEGG" id="cng:CNAG_03797"/>
<evidence type="ECO:0000256" key="1">
    <source>
        <dbReference type="SAM" id="Phobius"/>
    </source>
</evidence>
<sequence>MRWTTTMHESVILMKAVGDNVLSIPLHQPVDLWAPCLQGTEQFFGAHIERTVMSEAVKEKEEAFDEGMNDITRLFAGSRGGIGFEEHQRAPMVSLSNKASDVSRSWESSSPISSASETNTSTAFEGVQQAIIAYLMEEEVLEVQRQRCRGGFGRSCWWHWACPGRGSMGERVTPMISRPFLLVLSSILLLNLGVFSIDTPFFSQPEKDLQTT</sequence>
<dbReference type="RefSeq" id="XP_012047461.1">
    <property type="nucleotide sequence ID" value="XM_012192071.1"/>
</dbReference>
<reference evidence="2 3" key="1">
    <citation type="journal article" date="2014" name="PLoS Genet.">
        <title>Analysis of the genome and transcriptome of Cryptococcus neoformans var. grubii reveals complex RNA expression and microevolution leading to virulence attenuation.</title>
        <authorList>
            <person name="Janbon G."/>
            <person name="Ormerod K.L."/>
            <person name="Paulet D."/>
            <person name="Byrnes E.J.III."/>
            <person name="Yadav V."/>
            <person name="Chatterjee G."/>
            <person name="Mullapudi N."/>
            <person name="Hon C.C."/>
            <person name="Billmyre R.B."/>
            <person name="Brunel F."/>
            <person name="Bahn Y.S."/>
            <person name="Chen W."/>
            <person name="Chen Y."/>
            <person name="Chow E.W."/>
            <person name="Coppee J.Y."/>
            <person name="Floyd-Averette A."/>
            <person name="Gaillardin C."/>
            <person name="Gerik K.J."/>
            <person name="Goldberg J."/>
            <person name="Gonzalez-Hilarion S."/>
            <person name="Gujja S."/>
            <person name="Hamlin J.L."/>
            <person name="Hsueh Y.P."/>
            <person name="Ianiri G."/>
            <person name="Jones S."/>
            <person name="Kodira C.D."/>
            <person name="Kozubowski L."/>
            <person name="Lam W."/>
            <person name="Marra M."/>
            <person name="Mesner L.D."/>
            <person name="Mieczkowski P.A."/>
            <person name="Moyrand F."/>
            <person name="Nielsen K."/>
            <person name="Proux C."/>
            <person name="Rossignol T."/>
            <person name="Schein J.E."/>
            <person name="Sun S."/>
            <person name="Wollschlaeger C."/>
            <person name="Wood I.A."/>
            <person name="Zeng Q."/>
            <person name="Neuveglise C."/>
            <person name="Newlon C.S."/>
            <person name="Perfect J.R."/>
            <person name="Lodge J.K."/>
            <person name="Idnurm A."/>
            <person name="Stajich J.E."/>
            <person name="Kronstad J.W."/>
            <person name="Sanyal K."/>
            <person name="Heitman J."/>
            <person name="Fraser J.A."/>
            <person name="Cuomo C.A."/>
            <person name="Dietrich F.S."/>
        </authorList>
    </citation>
    <scope>NUCLEOTIDE SEQUENCE [LARGE SCALE GENOMIC DNA]</scope>
    <source>
        <strain evidence="3">H99 / ATCC 208821 / CBS 10515 / FGSC 9487</strain>
    </source>
</reference>
<evidence type="ECO:0000313" key="3">
    <source>
        <dbReference type="Proteomes" id="UP000010091"/>
    </source>
</evidence>
<proteinExistence type="predicted"/>
<gene>
    <name evidence="2" type="ORF">CNAG_03797</name>
</gene>
<dbReference type="OrthoDB" id="10609689at2759"/>
<organism evidence="2 3">
    <name type="scientific">Cryptococcus neoformans (strain H99 / ATCC 208821 / CBS 10515 / FGSC 9487)</name>
    <name type="common">Cryptococcus neoformans var. grubii serotype A</name>
    <dbReference type="NCBI Taxonomy" id="235443"/>
    <lineage>
        <taxon>Eukaryota</taxon>
        <taxon>Fungi</taxon>
        <taxon>Dikarya</taxon>
        <taxon>Basidiomycota</taxon>
        <taxon>Agaricomycotina</taxon>
        <taxon>Tremellomycetes</taxon>
        <taxon>Tremellales</taxon>
        <taxon>Cryptococcaceae</taxon>
        <taxon>Cryptococcus</taxon>
        <taxon>Cryptococcus neoformans species complex</taxon>
    </lineage>
</organism>
<feature type="transmembrane region" description="Helical" evidence="1">
    <location>
        <begin position="180"/>
        <end position="197"/>
    </location>
</feature>
<accession>J9VL19</accession>
<dbReference type="Proteomes" id="UP000010091">
    <property type="component" value="Chromosome 2"/>
</dbReference>
<evidence type="ECO:0000313" key="2">
    <source>
        <dbReference type="EMBL" id="AFR93304.1"/>
    </source>
</evidence>
<keyword evidence="1" id="KW-0472">Membrane</keyword>
<dbReference type="AlphaFoldDB" id="J9VL19"/>
<keyword evidence="3" id="KW-1185">Reference proteome</keyword>